<dbReference type="InterPro" id="IPR011048">
    <property type="entry name" value="Haem_d1_sf"/>
</dbReference>
<comment type="similarity">
    <text evidence="1">Belongs to the cycloisomerase 2 family.</text>
</comment>
<accession>C4JV56</accession>
<dbReference type="GeneID" id="8442877"/>
<dbReference type="InterPro" id="IPR015943">
    <property type="entry name" value="WD40/YVTN_repeat-like_dom_sf"/>
</dbReference>
<keyword evidence="3" id="KW-1185">Reference proteome</keyword>
<dbReference type="Proteomes" id="UP000002058">
    <property type="component" value="Unassembled WGS sequence"/>
</dbReference>
<gene>
    <name evidence="2" type="ORF">UREG_06448</name>
</gene>
<dbReference type="RefSeq" id="XP_002583481.1">
    <property type="nucleotide sequence ID" value="XM_002583435.1"/>
</dbReference>
<dbReference type="OMA" id="VGFHPSW"/>
<evidence type="ECO:0008006" key="4">
    <source>
        <dbReference type="Google" id="ProtNLM"/>
    </source>
</evidence>
<dbReference type="InterPro" id="IPR050282">
    <property type="entry name" value="Cycloisomerase_2"/>
</dbReference>
<dbReference type="Gene3D" id="2.130.10.10">
    <property type="entry name" value="YVTN repeat-like/Quinoprotein amine dehydrogenase"/>
    <property type="match status" value="1"/>
</dbReference>
<dbReference type="VEuPathDB" id="FungiDB:UREG_06448"/>
<evidence type="ECO:0000256" key="1">
    <source>
        <dbReference type="ARBA" id="ARBA00005564"/>
    </source>
</evidence>
<dbReference type="eggNOG" id="ENOG502S0CU">
    <property type="taxonomic scope" value="Eukaryota"/>
</dbReference>
<protein>
    <recommendedName>
        <fullName evidence="4">6-phosphogluconolactonase</fullName>
    </recommendedName>
</protein>
<dbReference type="Pfam" id="PF10282">
    <property type="entry name" value="Lactonase"/>
    <property type="match status" value="1"/>
</dbReference>
<dbReference type="EMBL" id="CH476618">
    <property type="protein sequence ID" value="EEP81583.1"/>
    <property type="molecule type" value="Genomic_DNA"/>
</dbReference>
<dbReference type="AlphaFoldDB" id="C4JV56"/>
<dbReference type="KEGG" id="ure:UREG_06448"/>
<organism evidence="2 3">
    <name type="scientific">Uncinocarpus reesii (strain UAMH 1704)</name>
    <dbReference type="NCBI Taxonomy" id="336963"/>
    <lineage>
        <taxon>Eukaryota</taxon>
        <taxon>Fungi</taxon>
        <taxon>Dikarya</taxon>
        <taxon>Ascomycota</taxon>
        <taxon>Pezizomycotina</taxon>
        <taxon>Eurotiomycetes</taxon>
        <taxon>Eurotiomycetidae</taxon>
        <taxon>Onygenales</taxon>
        <taxon>Onygenaceae</taxon>
        <taxon>Uncinocarpus</taxon>
    </lineage>
</organism>
<sequence length="374" mass="40865">MAQLAFVGTYGGSITTIQFNNETGALTQLFTNNGSAPSPSWQEISADEKFLYTVEETNQKEKEKGGITSYAIQPDGQLRKVSTALGMPLPVHLAISPNKTLIFTANYGSASVSAFTINASTGEVNWVKAWQYTLSQPGAVPKRQEAPHPHQALFDPTGKFVVVPDLGADLIRRYTVGPGNDLTQTSAVQIKPGTGPRHAVFYPADGTPKFFYVVGELSNTVTAFSVEQTDKELNFKEIQSISTLPEKYPNPQGPAAGEVIVHPNGKFLYVSNRLDTVFPNANSIASYEIDASSGRLKLLEIFNGGVVNIRHFSIHPDGEWMIIEGHNSNSIKSFQLDPKTGKVEKKESSALFLDRPVCLQWLKTMPKQKETCGQ</sequence>
<evidence type="ECO:0000313" key="2">
    <source>
        <dbReference type="EMBL" id="EEP81583.1"/>
    </source>
</evidence>
<name>C4JV56_UNCRE</name>
<dbReference type="PANTHER" id="PTHR30344">
    <property type="entry name" value="6-PHOSPHOGLUCONOLACTONASE-RELATED"/>
    <property type="match status" value="1"/>
</dbReference>
<dbReference type="PANTHER" id="PTHR30344:SF1">
    <property type="entry name" value="6-PHOSPHOGLUCONOLACTONASE"/>
    <property type="match status" value="1"/>
</dbReference>
<dbReference type="InterPro" id="IPR019405">
    <property type="entry name" value="Lactonase_7-beta_prop"/>
</dbReference>
<evidence type="ECO:0000313" key="3">
    <source>
        <dbReference type="Proteomes" id="UP000002058"/>
    </source>
</evidence>
<dbReference type="SUPFAM" id="SSF51004">
    <property type="entry name" value="C-terminal (heme d1) domain of cytochrome cd1-nitrite reductase"/>
    <property type="match status" value="1"/>
</dbReference>
<dbReference type="GO" id="GO:0017057">
    <property type="term" value="F:6-phosphogluconolactonase activity"/>
    <property type="evidence" value="ECO:0007669"/>
    <property type="project" value="TreeGrafter"/>
</dbReference>
<dbReference type="InParanoid" id="C4JV56"/>
<reference evidence="3" key="1">
    <citation type="journal article" date="2009" name="Genome Res.">
        <title>Comparative genomic analyses of the human fungal pathogens Coccidioides and their relatives.</title>
        <authorList>
            <person name="Sharpton T.J."/>
            <person name="Stajich J.E."/>
            <person name="Rounsley S.D."/>
            <person name="Gardner M.J."/>
            <person name="Wortman J.R."/>
            <person name="Jordar V.S."/>
            <person name="Maiti R."/>
            <person name="Kodira C.D."/>
            <person name="Neafsey D.E."/>
            <person name="Zeng Q."/>
            <person name="Hung C.-Y."/>
            <person name="McMahan C."/>
            <person name="Muszewska A."/>
            <person name="Grynberg M."/>
            <person name="Mandel M.A."/>
            <person name="Kellner E.M."/>
            <person name="Barker B.M."/>
            <person name="Galgiani J.N."/>
            <person name="Orbach M.J."/>
            <person name="Kirkland T.N."/>
            <person name="Cole G.T."/>
            <person name="Henn M.R."/>
            <person name="Birren B.W."/>
            <person name="Taylor J.W."/>
        </authorList>
    </citation>
    <scope>NUCLEOTIDE SEQUENCE [LARGE SCALE GENOMIC DNA]</scope>
    <source>
        <strain evidence="3">UAMH 1704</strain>
    </source>
</reference>
<proteinExistence type="inferred from homology"/>
<dbReference type="HOGENOM" id="CLU_038716_0_1_1"/>
<dbReference type="OrthoDB" id="9972196at2759"/>